<feature type="coiled-coil region" evidence="1">
    <location>
        <begin position="13"/>
        <end position="61"/>
    </location>
</feature>
<evidence type="ECO:0000313" key="2">
    <source>
        <dbReference type="EMBL" id="OMO49479.1"/>
    </source>
</evidence>
<keyword evidence="3" id="KW-1185">Reference proteome</keyword>
<organism evidence="2 3">
    <name type="scientific">Corchorus olitorius</name>
    <dbReference type="NCBI Taxonomy" id="93759"/>
    <lineage>
        <taxon>Eukaryota</taxon>
        <taxon>Viridiplantae</taxon>
        <taxon>Streptophyta</taxon>
        <taxon>Embryophyta</taxon>
        <taxon>Tracheophyta</taxon>
        <taxon>Spermatophyta</taxon>
        <taxon>Magnoliopsida</taxon>
        <taxon>eudicotyledons</taxon>
        <taxon>Gunneridae</taxon>
        <taxon>Pentapetalae</taxon>
        <taxon>rosids</taxon>
        <taxon>malvids</taxon>
        <taxon>Malvales</taxon>
        <taxon>Malvaceae</taxon>
        <taxon>Grewioideae</taxon>
        <taxon>Apeibeae</taxon>
        <taxon>Corchorus</taxon>
    </lineage>
</organism>
<keyword evidence="1" id="KW-0175">Coiled coil</keyword>
<proteinExistence type="predicted"/>
<comment type="caution">
    <text evidence="2">The sequence shown here is derived from an EMBL/GenBank/DDBJ whole genome shotgun (WGS) entry which is preliminary data.</text>
</comment>
<sequence length="97" mass="11256">MAETEGLSENAEIEELNQRLLKLIVRIEIAKSSILTGDDWKTRTESLVEELTKELTNLKEDFVDGAYFCRSNGSYSFFPSESLYLRSEKKKSFRFFS</sequence>
<dbReference type="EMBL" id="AWUE01024869">
    <property type="protein sequence ID" value="OMO49479.1"/>
    <property type="molecule type" value="Genomic_DNA"/>
</dbReference>
<accession>A0A1R3FUD6</accession>
<gene>
    <name evidence="2" type="ORF">COLO4_38525</name>
</gene>
<reference evidence="3" key="1">
    <citation type="submission" date="2013-09" db="EMBL/GenBank/DDBJ databases">
        <title>Corchorus olitorius genome sequencing.</title>
        <authorList>
            <person name="Alam M."/>
            <person name="Haque M.S."/>
            <person name="Islam M.S."/>
            <person name="Emdad E.M."/>
            <person name="Islam M.M."/>
            <person name="Ahmed B."/>
            <person name="Halim A."/>
            <person name="Hossen Q.M.M."/>
            <person name="Hossain M.Z."/>
            <person name="Ahmed R."/>
            <person name="Khan M.M."/>
            <person name="Islam R."/>
            <person name="Rashid M.M."/>
            <person name="Khan S.A."/>
            <person name="Rahman M.S."/>
            <person name="Alam M."/>
            <person name="Yahiya A.S."/>
            <person name="Khan M.S."/>
            <person name="Azam M.S."/>
            <person name="Haque T."/>
            <person name="Lashkar M.Z.H."/>
            <person name="Akhand A.I."/>
            <person name="Morshed G."/>
            <person name="Roy S."/>
            <person name="Uddin K.S."/>
            <person name="Rabeya T."/>
            <person name="Hossain A.S."/>
            <person name="Chowdhury A."/>
            <person name="Snigdha A.R."/>
            <person name="Mortoza M.S."/>
            <person name="Matin S.A."/>
            <person name="Hoque S.M.E."/>
            <person name="Islam M.K."/>
            <person name="Roy D.K."/>
            <person name="Haider R."/>
            <person name="Moosa M.M."/>
            <person name="Elias S.M."/>
            <person name="Hasan A.M."/>
            <person name="Jahan S."/>
            <person name="Shafiuddin M."/>
            <person name="Mahmood N."/>
            <person name="Shommy N.S."/>
        </authorList>
    </citation>
    <scope>NUCLEOTIDE SEQUENCE [LARGE SCALE GENOMIC DNA]</scope>
    <source>
        <strain evidence="3">cv. O-4</strain>
    </source>
</reference>
<dbReference type="Proteomes" id="UP000187203">
    <property type="component" value="Unassembled WGS sequence"/>
</dbReference>
<name>A0A1R3FUD6_9ROSI</name>
<dbReference type="AlphaFoldDB" id="A0A1R3FUD6"/>
<protein>
    <submittedName>
        <fullName evidence="2">Uncharacterized protein</fullName>
    </submittedName>
</protein>
<evidence type="ECO:0000313" key="3">
    <source>
        <dbReference type="Proteomes" id="UP000187203"/>
    </source>
</evidence>
<evidence type="ECO:0000256" key="1">
    <source>
        <dbReference type="SAM" id="Coils"/>
    </source>
</evidence>